<dbReference type="InterPro" id="IPR052039">
    <property type="entry name" value="Caspase-related_regulators"/>
</dbReference>
<dbReference type="InterPro" id="IPR029030">
    <property type="entry name" value="Caspase-like_dom_sf"/>
</dbReference>
<evidence type="ECO:0000259" key="3">
    <source>
        <dbReference type="Pfam" id="PF24410"/>
    </source>
</evidence>
<dbReference type="PRINTS" id="PR00775">
    <property type="entry name" value="HEATSHOCK90"/>
</dbReference>
<evidence type="ECO:0000313" key="4">
    <source>
        <dbReference type="EMBL" id="KUF14306.1"/>
    </source>
</evidence>
<sequence length="1664" mass="180765">MGQVRTALLIGIGHVPAADGVFEPLDAVVEADLRLLSSALDAAGYAVETLHNAGRSQIRTRIFEVARGVPADGTLLLYFSGHGVRVGTTDYLVPYDATPPGDGDWQGPYVDSLLPAAISPMLQTCTAGTVLWVIDACRTDLSGGGAAFGASTDNGPPAGGYAVMTGCSAGERSGYTDEGSFFTRGLAEALGPLTPARSVHEVFAAAHAKALRAARRHGRSQNADIRYGTHEESRTRETEICEGRPLLDAWRDAVRDTPLWERVEERDAASVPRFQECLGAFVEECARTLHLAQGRLPHADPWADDAFAVRLLRDRLPLLVAPSARLSAVEAATLVAAPFLHEAAWAARLSQAAEIDPYVLDRRAGGDAHRRHYEQIADQHARVARKLAQCRAHDRAEDTVAVTMWLVHRWIADRFDTDDTAVPASASDALAAALLGSRLATPDRVRELSGLLCTAAAAIGLDEVPDDLHALAPGKVLLPEGHQALRVRPLAALLRLGAVLAVDARTFPEVVAEHLAVTDPVLPQHVVGIAHSMSWEHDGDTLHLDAVCPHQAVHAALTEITDQADRLAEEATGLAAGLPEAEAALLAAVPTRVTARGLRPSRAGAHPSYEVPLLRFHLAQTEVRELLMGEQLYGGEPHLALRELYQNAMDACRYRAMRWAYLHSSGAGPAPWTGGISLTQGEDARGRYVECRDNGVGMSAEHLKYTFTRAGSRFEQSKAFRREQSRWLRHDPGLRLYPNSRFGIGVFSYFMLAEEMTIVTRQVSPEGFPAEHALRVDIPSSGSLFRIQRHDGTDDGLPEGGTRVRLYLREGALADGLSCVNTLRGLVRISEFDLDVRDASGHAHRWPAGALQSAPGTDAVAPLEAVPGVLWWVSDEGAVLADGITTDEKPFGYVLNLTGPHAGRLSVSRKELQGFDRTWAEENWRKGAKALTEWPGLTMEWLWSLDRVERDVARVLWEEWRGTGVRVGRREVRETHALDDTGVFHLDGTVVRNTSHRPHSPERRLFPWRVAALRQTHGVPALAPPASLVGHPLAQPGDAELSDKVERSWRSVVAYAAKHRMTVAEVLRRKRALRIVHPFEGPPAVAEGDLDWVPDELDGELAGLLGGTFRGRPVATVQGAADSRDLGGLVVGSHLLAVPLGVLARRCARFAPLLPHPIPLAPAHHEDHVCTEEDMTRLFGSKRAYTQRLNRVGALRGIRQVCLATGTDPAALLRLIDDFSWLGWTAPPVDEVAKWLALDEEIHEVLTLFTSPLPDGRLMLHWAATLDLADTWDIALEEAERELGPVAAELDLVYETRYAGGSDTGTLVPSLKTAQFLRDLASVGRHLETGLDFEGLALAYSQKAHVGHEDLAAVVAELRLAGVSSPGDTSIISEWEDLALRSRYVLSGGKDVLSDEENLPTAELTTASLFSAAVALQEPLSEVWDIAERDGLRFGLTVPDLPDPLSGYRPTVHDGILTTQPGDSYGNYSAHVWKSLTPHALARYAHNLGTDAATALERLASLRRLGALVPEFAPPDLEALRTCVPDERDLVALSEEHRLSPPDEAPGPLDLVSVAARLGEPVPVTLGRLAPYLPLWPASRPLPDPPDTVPLWQDLALLTEHLDGRLPAVEGEVTRRHIAHAARGTGASEAWIGSRLRLYSSLFGLRTDTPTRDTADDRSTHRVP</sequence>
<name>A0A0W7WUP1_9ACTN</name>
<evidence type="ECO:0000259" key="1">
    <source>
        <dbReference type="Pfam" id="PF00656"/>
    </source>
</evidence>
<dbReference type="GO" id="GO:0006508">
    <property type="term" value="P:proteolysis"/>
    <property type="evidence" value="ECO:0007669"/>
    <property type="project" value="InterPro"/>
</dbReference>
<dbReference type="SUPFAM" id="SSF55874">
    <property type="entry name" value="ATPase domain of HSP90 chaperone/DNA topoisomerase II/histidine kinase"/>
    <property type="match status" value="1"/>
</dbReference>
<feature type="domain" description="Peptidase C14 caspase" evidence="1">
    <location>
        <begin position="5"/>
        <end position="205"/>
    </location>
</feature>
<proteinExistence type="predicted"/>
<dbReference type="RefSeq" id="WP_058852041.1">
    <property type="nucleotide sequence ID" value="NZ_LOCL01000062.1"/>
</dbReference>
<dbReference type="PANTHER" id="PTHR22576">
    <property type="entry name" value="MUCOSA ASSOCIATED LYMPHOID TISSUE LYMPHOMA TRANSLOCATION PROTEIN 1/PARACASPASE"/>
    <property type="match status" value="1"/>
</dbReference>
<protein>
    <submittedName>
        <fullName evidence="4">Peptidase C14 caspase catalytic subunit p20</fullName>
    </submittedName>
</protein>
<feature type="domain" description="wHTH-Hsp90 Na associated" evidence="3">
    <location>
        <begin position="1589"/>
        <end position="1639"/>
    </location>
</feature>
<dbReference type="InterPro" id="IPR056506">
    <property type="entry name" value="iHD-CE"/>
</dbReference>
<dbReference type="Pfam" id="PF24410">
    <property type="entry name" value="wHTH-HSP90_Na-assoc"/>
    <property type="match status" value="1"/>
</dbReference>
<accession>A0A0W7WUP1</accession>
<organism evidence="4 5">
    <name type="scientific">Streptomyces silvensis</name>
    <dbReference type="NCBI Taxonomy" id="1765722"/>
    <lineage>
        <taxon>Bacteria</taxon>
        <taxon>Bacillati</taxon>
        <taxon>Actinomycetota</taxon>
        <taxon>Actinomycetes</taxon>
        <taxon>Kitasatosporales</taxon>
        <taxon>Streptomycetaceae</taxon>
        <taxon>Streptomyces</taxon>
    </lineage>
</organism>
<dbReference type="STRING" id="1765722.AT728_02250"/>
<gene>
    <name evidence="4" type="ORF">AT728_02250</name>
</gene>
<dbReference type="Pfam" id="PF24401">
    <property type="entry name" value="iHD-CE"/>
    <property type="match status" value="1"/>
</dbReference>
<dbReference type="PANTHER" id="PTHR22576:SF37">
    <property type="entry name" value="MUCOSA-ASSOCIATED LYMPHOID TISSUE LYMPHOMA TRANSLOCATION PROTEIN 1"/>
    <property type="match status" value="1"/>
</dbReference>
<keyword evidence="5" id="KW-1185">Reference proteome</keyword>
<dbReference type="Pfam" id="PF00656">
    <property type="entry name" value="Peptidase_C14"/>
    <property type="match status" value="1"/>
</dbReference>
<dbReference type="InterPro" id="IPR056507">
    <property type="entry name" value="wHTH-HSP90_Na-assoc"/>
</dbReference>
<dbReference type="InterPro" id="IPR020575">
    <property type="entry name" value="Hsp90_N"/>
</dbReference>
<dbReference type="OrthoDB" id="9802640at2"/>
<feature type="domain" description="iHD-CE" evidence="2">
    <location>
        <begin position="250"/>
        <end position="601"/>
    </location>
</feature>
<evidence type="ECO:0000313" key="5">
    <source>
        <dbReference type="Proteomes" id="UP000054804"/>
    </source>
</evidence>
<comment type="caution">
    <text evidence="4">The sequence shown here is derived from an EMBL/GenBank/DDBJ whole genome shotgun (WGS) entry which is preliminary data.</text>
</comment>
<dbReference type="Gene3D" id="3.30.565.10">
    <property type="entry name" value="Histidine kinase-like ATPase, C-terminal domain"/>
    <property type="match status" value="1"/>
</dbReference>
<dbReference type="Gene3D" id="3.40.50.1460">
    <property type="match status" value="1"/>
</dbReference>
<reference evidence="4 5" key="1">
    <citation type="submission" date="2015-12" db="EMBL/GenBank/DDBJ databases">
        <title>Draft genome sequence of Streptomyces silvensis ATCC 53525, a producer of novel hormone antagonists.</title>
        <authorList>
            <person name="Johnston C.W."/>
            <person name="Li Y."/>
            <person name="Magarvey N.A."/>
        </authorList>
    </citation>
    <scope>NUCLEOTIDE SEQUENCE [LARGE SCALE GENOMIC DNA]</scope>
    <source>
        <strain evidence="4 5">ATCC 53525</strain>
    </source>
</reference>
<dbReference type="EMBL" id="LOCL01000062">
    <property type="protein sequence ID" value="KUF14306.1"/>
    <property type="molecule type" value="Genomic_DNA"/>
</dbReference>
<dbReference type="InterPro" id="IPR036890">
    <property type="entry name" value="HATPase_C_sf"/>
</dbReference>
<evidence type="ECO:0000259" key="2">
    <source>
        <dbReference type="Pfam" id="PF24401"/>
    </source>
</evidence>
<dbReference type="SUPFAM" id="SSF52129">
    <property type="entry name" value="Caspase-like"/>
    <property type="match status" value="1"/>
</dbReference>
<dbReference type="InterPro" id="IPR011600">
    <property type="entry name" value="Pept_C14_caspase"/>
</dbReference>
<dbReference type="Proteomes" id="UP000054804">
    <property type="component" value="Unassembled WGS sequence"/>
</dbReference>
<dbReference type="GO" id="GO:0004197">
    <property type="term" value="F:cysteine-type endopeptidase activity"/>
    <property type="evidence" value="ECO:0007669"/>
    <property type="project" value="InterPro"/>
</dbReference>